<evidence type="ECO:0000313" key="6">
    <source>
        <dbReference type="Proteomes" id="UP001321543"/>
    </source>
</evidence>
<dbReference type="InterPro" id="IPR019887">
    <property type="entry name" value="Tscrpt_reg_AsnC/Lrp_C"/>
</dbReference>
<evidence type="ECO:0000259" key="4">
    <source>
        <dbReference type="PROSITE" id="PS50956"/>
    </source>
</evidence>
<dbReference type="PROSITE" id="PS50956">
    <property type="entry name" value="HTH_ASNC_2"/>
    <property type="match status" value="1"/>
</dbReference>
<dbReference type="InterPro" id="IPR000485">
    <property type="entry name" value="AsnC-type_HTH_dom"/>
</dbReference>
<dbReference type="PANTHER" id="PTHR30154">
    <property type="entry name" value="LEUCINE-RESPONSIVE REGULATORY PROTEIN"/>
    <property type="match status" value="1"/>
</dbReference>
<dbReference type="Gene3D" id="1.10.10.10">
    <property type="entry name" value="Winged helix-like DNA-binding domain superfamily/Winged helix DNA-binding domain"/>
    <property type="match status" value="1"/>
</dbReference>
<reference evidence="6" key="1">
    <citation type="journal article" date="2019" name="Int. J. Syst. Evol. Microbiol.">
        <title>The Global Catalogue of Microorganisms (GCM) 10K type strain sequencing project: providing services to taxonomists for standard genome sequencing and annotation.</title>
        <authorList>
            <consortium name="The Broad Institute Genomics Platform"/>
            <consortium name="The Broad Institute Genome Sequencing Center for Infectious Disease"/>
            <person name="Wu L."/>
            <person name="Ma J."/>
        </authorList>
    </citation>
    <scope>NUCLEOTIDE SEQUENCE [LARGE SCALE GENOMIC DNA]</scope>
    <source>
        <strain evidence="6">NBRC 106310</strain>
    </source>
</reference>
<gene>
    <name evidence="5" type="ORF">GCM10025863_24440</name>
</gene>
<dbReference type="Proteomes" id="UP001321543">
    <property type="component" value="Chromosome"/>
</dbReference>
<dbReference type="InterPro" id="IPR019888">
    <property type="entry name" value="Tscrpt_reg_AsnC-like"/>
</dbReference>
<protein>
    <submittedName>
        <fullName evidence="5">Transcriptional regulator, AsnC family protein</fullName>
    </submittedName>
</protein>
<keyword evidence="3" id="KW-0804">Transcription</keyword>
<keyword evidence="1" id="KW-0805">Transcription regulation</keyword>
<dbReference type="Pfam" id="PF01037">
    <property type="entry name" value="AsnC_trans_reg"/>
    <property type="match status" value="1"/>
</dbReference>
<dbReference type="RefSeq" id="WP_286300243.1">
    <property type="nucleotide sequence ID" value="NZ_AP027728.1"/>
</dbReference>
<dbReference type="SUPFAM" id="SSF46785">
    <property type="entry name" value="Winged helix' DNA-binding domain"/>
    <property type="match status" value="1"/>
</dbReference>
<feature type="domain" description="HTH asnC-type" evidence="4">
    <location>
        <begin position="19"/>
        <end position="80"/>
    </location>
</feature>
<evidence type="ECO:0000313" key="5">
    <source>
        <dbReference type="EMBL" id="BDZ39830.1"/>
    </source>
</evidence>
<proteinExistence type="predicted"/>
<dbReference type="InterPro" id="IPR011008">
    <property type="entry name" value="Dimeric_a/b-barrel"/>
</dbReference>
<accession>A0ABM8FVZ9</accession>
<evidence type="ECO:0000256" key="2">
    <source>
        <dbReference type="ARBA" id="ARBA00023125"/>
    </source>
</evidence>
<dbReference type="Pfam" id="PF13412">
    <property type="entry name" value="HTH_24"/>
    <property type="match status" value="1"/>
</dbReference>
<keyword evidence="6" id="KW-1185">Reference proteome</keyword>
<keyword evidence="2" id="KW-0238">DNA-binding</keyword>
<evidence type="ECO:0000256" key="3">
    <source>
        <dbReference type="ARBA" id="ARBA00023163"/>
    </source>
</evidence>
<dbReference type="InterPro" id="IPR036388">
    <property type="entry name" value="WH-like_DNA-bd_sf"/>
</dbReference>
<dbReference type="InterPro" id="IPR036390">
    <property type="entry name" value="WH_DNA-bd_sf"/>
</dbReference>
<organism evidence="5 6">
    <name type="scientific">Microbacterium suwonense</name>
    <dbReference type="NCBI Taxonomy" id="683047"/>
    <lineage>
        <taxon>Bacteria</taxon>
        <taxon>Bacillati</taxon>
        <taxon>Actinomycetota</taxon>
        <taxon>Actinomycetes</taxon>
        <taxon>Micrococcales</taxon>
        <taxon>Microbacteriaceae</taxon>
        <taxon>Microbacterium</taxon>
    </lineage>
</organism>
<evidence type="ECO:0000256" key="1">
    <source>
        <dbReference type="ARBA" id="ARBA00023015"/>
    </source>
</evidence>
<sequence>MSASDSSPPRRAPVTEAGLDAVDRTIISELSRNGRLSNTELAVRAGIAESTCLKRVRALQANGVIVGFHAEISPAAVGLHLEALITIRLHAHARGDLRRFQAYVENLPATQRVYFLAGDRDFLVHVAVPDAAALRELVSDTLSLRPEVASTSTSLIFAHAAGSRGL</sequence>
<dbReference type="EMBL" id="AP027728">
    <property type="protein sequence ID" value="BDZ39830.1"/>
    <property type="molecule type" value="Genomic_DNA"/>
</dbReference>
<name>A0ABM8FVZ9_9MICO</name>
<dbReference type="PRINTS" id="PR00033">
    <property type="entry name" value="HTHASNC"/>
</dbReference>
<dbReference type="SMART" id="SM00344">
    <property type="entry name" value="HTH_ASNC"/>
    <property type="match status" value="1"/>
</dbReference>
<dbReference type="PANTHER" id="PTHR30154:SF54">
    <property type="entry name" value="POSSIBLE TRANSCRIPTIONAL REGULATORY PROTEIN (PROBABLY LRP_ASNC-FAMILY)"/>
    <property type="match status" value="1"/>
</dbReference>
<dbReference type="Gene3D" id="3.30.70.920">
    <property type="match status" value="1"/>
</dbReference>
<dbReference type="SUPFAM" id="SSF54909">
    <property type="entry name" value="Dimeric alpha+beta barrel"/>
    <property type="match status" value="1"/>
</dbReference>